<dbReference type="PROSITE" id="PS50102">
    <property type="entry name" value="RRM"/>
    <property type="match status" value="1"/>
</dbReference>
<dbReference type="AlphaFoldDB" id="A0A1Y2BG37"/>
<feature type="compositionally biased region" description="Basic and acidic residues" evidence="3">
    <location>
        <begin position="48"/>
        <end position="59"/>
    </location>
</feature>
<dbReference type="SMART" id="SM00360">
    <property type="entry name" value="RRM"/>
    <property type="match status" value="1"/>
</dbReference>
<feature type="region of interest" description="Disordered" evidence="3">
    <location>
        <begin position="849"/>
        <end position="868"/>
    </location>
</feature>
<dbReference type="InterPro" id="IPR035979">
    <property type="entry name" value="RBD_domain_sf"/>
</dbReference>
<keyword evidence="1 2" id="KW-0694">RNA-binding</keyword>
<dbReference type="PANTHER" id="PTHR48027">
    <property type="entry name" value="HETEROGENEOUS NUCLEAR RIBONUCLEOPROTEIN 87F-RELATED"/>
    <property type="match status" value="1"/>
</dbReference>
<dbReference type="InterPro" id="IPR012677">
    <property type="entry name" value="Nucleotide-bd_a/b_plait_sf"/>
</dbReference>
<evidence type="ECO:0000256" key="3">
    <source>
        <dbReference type="SAM" id="MobiDB-lite"/>
    </source>
</evidence>
<dbReference type="InterPro" id="IPR000504">
    <property type="entry name" value="RRM_dom"/>
</dbReference>
<feature type="compositionally biased region" description="Polar residues" evidence="3">
    <location>
        <begin position="483"/>
        <end position="492"/>
    </location>
</feature>
<dbReference type="InterPro" id="IPR052462">
    <property type="entry name" value="SLIRP/GR-RBP-like"/>
</dbReference>
<dbReference type="OrthoDB" id="6159137at2759"/>
<evidence type="ECO:0000259" key="4">
    <source>
        <dbReference type="PROSITE" id="PS50102"/>
    </source>
</evidence>
<protein>
    <recommendedName>
        <fullName evidence="4">RRM domain-containing protein</fullName>
    </recommendedName>
</protein>
<feature type="compositionally biased region" description="Polar residues" evidence="3">
    <location>
        <begin position="65"/>
        <end position="88"/>
    </location>
</feature>
<comment type="caution">
    <text evidence="5">The sequence shown here is derived from an EMBL/GenBank/DDBJ whole genome shotgun (WGS) entry which is preliminary data.</text>
</comment>
<feature type="region of interest" description="Disordered" evidence="3">
    <location>
        <begin position="1"/>
        <end position="88"/>
    </location>
</feature>
<evidence type="ECO:0000313" key="6">
    <source>
        <dbReference type="Proteomes" id="UP000193986"/>
    </source>
</evidence>
<feature type="region of interest" description="Disordered" evidence="3">
    <location>
        <begin position="653"/>
        <end position="694"/>
    </location>
</feature>
<dbReference type="GO" id="GO:0003723">
    <property type="term" value="F:RNA binding"/>
    <property type="evidence" value="ECO:0007669"/>
    <property type="project" value="UniProtKB-UniRule"/>
</dbReference>
<feature type="compositionally biased region" description="Polar residues" evidence="3">
    <location>
        <begin position="1"/>
        <end position="19"/>
    </location>
</feature>
<keyword evidence="6" id="KW-1185">Reference proteome</keyword>
<feature type="domain" description="RRM" evidence="4">
    <location>
        <begin position="557"/>
        <end position="634"/>
    </location>
</feature>
<sequence>MSPRPSTSVQASPSLTFSSADPIDESPSPTTASSSRHEEVATPTFASIRDRDPHHDHDLPIYPQSHDSSTSTYPDEAAQATNGQMSSQSVDVFSSNNLLSQTAIPSTLASLPNHNLSWNAQSATFPPYPSAMTLPVPSHVVPRVHPHLGSALYISSVPPQFKEESLAEILRDCLPVRISLSHPVLPGERIMPNQFYEWMPKSGLLQFDQLLNMERALATLPNHPILVAHGIVISPYPTPHTLPFPVPPTPARQIRPSKRVQGYETPADGSPTQIFMAQCPSPGELFDAVRPWGSVRSVSVWIQQFNELSLSQLPPSLVWAARVEFWYEDEAQRFDIGFGQTGSTIKGWQMSIASELIPSMISMPLGLPHPSKDSHPLPPTPETYSPIPPLDVSRVSPNLLPNAFGVNSVDPNFHMPSTVVPRFPFFAPNLLNTPPSSEFQLPWSNHVRLANQQYPLSPPHYDSDISMSTPATPVSPRNELHSRMSSHGSMTNLRDPRREVNKKWQVALDPSPNGGLVATGLVSDEGKFIPHGPGQHIRPAPVDGPGSRSSSGLVDYANIYVKNLDPDINSAYLAELFDHTGKIISARVMRDDRGASRGFGFVSFRTPDDASQAIRIMNNAKVGTRLITVSLHEPRMVRPDKIAERVAKGEATFLGRKPVSSRRSSSPTRTDRRGRLPIRPTGPMPPGTTDDIRLLSPKSRTTALMRRVKPRVEHYAKHKGISKQYLGPTVDALVSLDLGLIPLLHDANKLDNRIAEIVDELRDDPESIVNVEIRSGSRPENSHALTEIELAELRVEVERIDPLEVNAVIQAMLKKLTVAELRHCLDNKSKLAIQYGVAKRSLITAHDVGELPNQGMDPSPADSGEIGESQLSTPPLKVFLPVDIDNLTISKFVSLSINDMALHLSGHEAGKILDQLAIKRPTAQAFVQANAWTAKVMAKGIVERKAEMAALLAKMLDVSTLKRSQKTKVARNLVSAEMNDEAMCQLMRYPELVDAKVRSFIEKEEADGRGVDVAT</sequence>
<feature type="compositionally biased region" description="Low complexity" evidence="3">
    <location>
        <begin position="655"/>
        <end position="668"/>
    </location>
</feature>
<feature type="region of interest" description="Disordered" evidence="3">
    <location>
        <begin position="469"/>
        <end position="498"/>
    </location>
</feature>
<organism evidence="5 6">
    <name type="scientific">Naematelia encephala</name>
    <dbReference type="NCBI Taxonomy" id="71784"/>
    <lineage>
        <taxon>Eukaryota</taxon>
        <taxon>Fungi</taxon>
        <taxon>Dikarya</taxon>
        <taxon>Basidiomycota</taxon>
        <taxon>Agaricomycotina</taxon>
        <taxon>Tremellomycetes</taxon>
        <taxon>Tremellales</taxon>
        <taxon>Naemateliaceae</taxon>
        <taxon>Naematelia</taxon>
    </lineage>
</organism>
<evidence type="ECO:0000313" key="5">
    <source>
        <dbReference type="EMBL" id="ORY33788.1"/>
    </source>
</evidence>
<gene>
    <name evidence="5" type="ORF">BCR39DRAFT_557015</name>
</gene>
<dbReference type="STRING" id="71784.A0A1Y2BG37"/>
<name>A0A1Y2BG37_9TREE</name>
<evidence type="ECO:0000256" key="1">
    <source>
        <dbReference type="ARBA" id="ARBA00022884"/>
    </source>
</evidence>
<dbReference type="SUPFAM" id="SSF54928">
    <property type="entry name" value="RNA-binding domain, RBD"/>
    <property type="match status" value="1"/>
</dbReference>
<evidence type="ECO:0000256" key="2">
    <source>
        <dbReference type="PROSITE-ProRule" id="PRU00176"/>
    </source>
</evidence>
<proteinExistence type="predicted"/>
<accession>A0A1Y2BG37</accession>
<dbReference type="InParanoid" id="A0A1Y2BG37"/>
<reference evidence="5 6" key="1">
    <citation type="submission" date="2016-07" db="EMBL/GenBank/DDBJ databases">
        <title>Pervasive Adenine N6-methylation of Active Genes in Fungi.</title>
        <authorList>
            <consortium name="DOE Joint Genome Institute"/>
            <person name="Mondo S.J."/>
            <person name="Dannebaum R.O."/>
            <person name="Kuo R.C."/>
            <person name="Labutti K."/>
            <person name="Haridas S."/>
            <person name="Kuo A."/>
            <person name="Salamov A."/>
            <person name="Ahrendt S.R."/>
            <person name="Lipzen A."/>
            <person name="Sullivan W."/>
            <person name="Andreopoulos W.B."/>
            <person name="Clum A."/>
            <person name="Lindquist E."/>
            <person name="Daum C."/>
            <person name="Ramamoorthy G.K."/>
            <person name="Gryganskyi A."/>
            <person name="Culley D."/>
            <person name="Magnuson J.K."/>
            <person name="James T.Y."/>
            <person name="O'Malley M.A."/>
            <person name="Stajich J.E."/>
            <person name="Spatafora J.W."/>
            <person name="Visel A."/>
            <person name="Grigoriev I.V."/>
        </authorList>
    </citation>
    <scope>NUCLEOTIDE SEQUENCE [LARGE SCALE GENOMIC DNA]</scope>
    <source>
        <strain evidence="5 6">68-887.2</strain>
    </source>
</reference>
<dbReference type="Proteomes" id="UP000193986">
    <property type="component" value="Unassembled WGS sequence"/>
</dbReference>
<dbReference type="EMBL" id="MCFC01000005">
    <property type="protein sequence ID" value="ORY33788.1"/>
    <property type="molecule type" value="Genomic_DNA"/>
</dbReference>
<dbReference type="Gene3D" id="3.30.70.330">
    <property type="match status" value="1"/>
</dbReference>
<dbReference type="Pfam" id="PF00076">
    <property type="entry name" value="RRM_1"/>
    <property type="match status" value="1"/>
</dbReference>